<feature type="compositionally biased region" description="Basic and acidic residues" evidence="1">
    <location>
        <begin position="184"/>
        <end position="205"/>
    </location>
</feature>
<dbReference type="EMBL" id="CAJVCH010183269">
    <property type="protein sequence ID" value="CAG7729731.1"/>
    <property type="molecule type" value="Genomic_DNA"/>
</dbReference>
<feature type="compositionally biased region" description="Basic residues" evidence="1">
    <location>
        <begin position="269"/>
        <end position="284"/>
    </location>
</feature>
<proteinExistence type="predicted"/>
<comment type="caution">
    <text evidence="2">The sequence shown here is derived from an EMBL/GenBank/DDBJ whole genome shotgun (WGS) entry which is preliminary data.</text>
</comment>
<dbReference type="AlphaFoldDB" id="A0A8J2KQF7"/>
<gene>
    <name evidence="2" type="ORF">AFUS01_LOCUS18425</name>
</gene>
<feature type="region of interest" description="Disordered" evidence="1">
    <location>
        <begin position="124"/>
        <end position="284"/>
    </location>
</feature>
<accession>A0A8J2KQF7</accession>
<evidence type="ECO:0000313" key="2">
    <source>
        <dbReference type="EMBL" id="CAG7729731.1"/>
    </source>
</evidence>
<organism evidence="2 3">
    <name type="scientific">Allacma fusca</name>
    <dbReference type="NCBI Taxonomy" id="39272"/>
    <lineage>
        <taxon>Eukaryota</taxon>
        <taxon>Metazoa</taxon>
        <taxon>Ecdysozoa</taxon>
        <taxon>Arthropoda</taxon>
        <taxon>Hexapoda</taxon>
        <taxon>Collembola</taxon>
        <taxon>Symphypleona</taxon>
        <taxon>Sminthuridae</taxon>
        <taxon>Allacma</taxon>
    </lineage>
</organism>
<evidence type="ECO:0000256" key="1">
    <source>
        <dbReference type="SAM" id="MobiDB-lite"/>
    </source>
</evidence>
<dbReference type="OrthoDB" id="8121963at2759"/>
<dbReference type="Proteomes" id="UP000708208">
    <property type="component" value="Unassembled WGS sequence"/>
</dbReference>
<evidence type="ECO:0000313" key="3">
    <source>
        <dbReference type="Proteomes" id="UP000708208"/>
    </source>
</evidence>
<feature type="compositionally biased region" description="Pro residues" evidence="1">
    <location>
        <begin position="168"/>
        <end position="177"/>
    </location>
</feature>
<protein>
    <submittedName>
        <fullName evidence="2">Uncharacterized protein</fullName>
    </submittedName>
</protein>
<name>A0A8J2KQF7_9HEXA</name>
<reference evidence="2" key="1">
    <citation type="submission" date="2021-06" db="EMBL/GenBank/DDBJ databases">
        <authorList>
            <person name="Hodson N. C."/>
            <person name="Mongue J. A."/>
            <person name="Jaron S. K."/>
        </authorList>
    </citation>
    <scope>NUCLEOTIDE SEQUENCE</scope>
</reference>
<sequence>MTAICFVCNLPILSHQVGLVWKGGNGFDELVREQEQEEILRARLGRRDSAAQITTISPPTEVRETSPPTTRRRRSSLAQLTDILREWGSGGGLKKQDKSLSRRETLADLARSLPWTRRDSTISAATAARTKRRESSADLIKGKVSRKTSVDKPRRGSIAAVKHIVTSPEPPEPPPIVSPAEPSSSEKVRKELLRRNSRPSPERTSPKPHRLRRQSTVLDEFGTKRRGSKPFLSPDDGTGTSDDHSAWSRKARRDSLSPDSAAEDESYRMQRHNKRRARRQSTVN</sequence>
<keyword evidence="3" id="KW-1185">Reference proteome</keyword>